<dbReference type="Gene3D" id="3.40.50.2300">
    <property type="match status" value="1"/>
</dbReference>
<accession>A0A1M6I5A3</accession>
<dbReference type="OrthoDB" id="1121174at2"/>
<protein>
    <submittedName>
        <fullName evidence="1">Response regulator receiver domain-containing protein</fullName>
    </submittedName>
</protein>
<reference evidence="1 2" key="1">
    <citation type="submission" date="2016-11" db="EMBL/GenBank/DDBJ databases">
        <authorList>
            <person name="Jaros S."/>
            <person name="Januszkiewicz K."/>
            <person name="Wedrychowicz H."/>
        </authorList>
    </citation>
    <scope>NUCLEOTIDE SEQUENCE [LARGE SCALE GENOMIC DNA]</scope>
    <source>
        <strain evidence="1 2">DSM 27063</strain>
    </source>
</reference>
<keyword evidence="2" id="KW-1185">Reference proteome</keyword>
<dbReference type="RefSeq" id="WP_073169342.1">
    <property type="nucleotide sequence ID" value="NZ_FQZE01000015.1"/>
</dbReference>
<name>A0A1M6I5A3_9BACT</name>
<evidence type="ECO:0000313" key="1">
    <source>
        <dbReference type="EMBL" id="SHJ29656.1"/>
    </source>
</evidence>
<sequence length="134" mass="15634">MKQKRKKVLCIDSDSSFLHQQEEVLNSKELDKYFFPFNDFREALHFIEKQIIAKNKNLHYILLDEKISGAKLPSTLEKISELKSFLKKPEVIVCTNNNTEKLRNQVMQFPVVSAFLEKPIPKNYIEFLITGSSV</sequence>
<organism evidence="1 2">
    <name type="scientific">Tangfeifania diversioriginum</name>
    <dbReference type="NCBI Taxonomy" id="1168035"/>
    <lineage>
        <taxon>Bacteria</taxon>
        <taxon>Pseudomonadati</taxon>
        <taxon>Bacteroidota</taxon>
        <taxon>Bacteroidia</taxon>
        <taxon>Marinilabiliales</taxon>
        <taxon>Prolixibacteraceae</taxon>
        <taxon>Tangfeifania</taxon>
    </lineage>
</organism>
<gene>
    <name evidence="1" type="ORF">SAMN05444280_11597</name>
</gene>
<evidence type="ECO:0000313" key="2">
    <source>
        <dbReference type="Proteomes" id="UP000184050"/>
    </source>
</evidence>
<dbReference type="Proteomes" id="UP000184050">
    <property type="component" value="Unassembled WGS sequence"/>
</dbReference>
<dbReference type="STRING" id="1168035.SAMN05444280_11597"/>
<dbReference type="EMBL" id="FQZE01000015">
    <property type="protein sequence ID" value="SHJ29656.1"/>
    <property type="molecule type" value="Genomic_DNA"/>
</dbReference>
<dbReference type="AlphaFoldDB" id="A0A1M6I5A3"/>
<proteinExistence type="predicted"/>
<dbReference type="InterPro" id="IPR011006">
    <property type="entry name" value="CheY-like_superfamily"/>
</dbReference>
<dbReference type="SUPFAM" id="SSF52172">
    <property type="entry name" value="CheY-like"/>
    <property type="match status" value="1"/>
</dbReference>